<dbReference type="RefSeq" id="WP_230496891.1">
    <property type="nucleotide sequence ID" value="NZ_CAKJTG010000011.1"/>
</dbReference>
<dbReference type="EMBL" id="CAKJTG010000011">
    <property type="protein sequence ID" value="CAG9608649.1"/>
    <property type="molecule type" value="Genomic_DNA"/>
</dbReference>
<name>A0A9C7GA01_9BACI</name>
<keyword evidence="3" id="KW-1185">Reference proteome</keyword>
<dbReference type="Pfam" id="PF17259">
    <property type="entry name" value="DUF5325"/>
    <property type="match status" value="1"/>
</dbReference>
<keyword evidence="1" id="KW-0812">Transmembrane</keyword>
<accession>A0A9C7GA01</accession>
<dbReference type="AlphaFoldDB" id="A0A9C7GA01"/>
<keyword evidence="1" id="KW-1133">Transmembrane helix</keyword>
<dbReference type="Proteomes" id="UP000789845">
    <property type="component" value="Unassembled WGS sequence"/>
</dbReference>
<evidence type="ECO:0000313" key="3">
    <source>
        <dbReference type="Proteomes" id="UP000789845"/>
    </source>
</evidence>
<comment type="caution">
    <text evidence="2">The sequence shown here is derived from an EMBL/GenBank/DDBJ whole genome shotgun (WGS) entry which is preliminary data.</text>
</comment>
<evidence type="ECO:0000256" key="1">
    <source>
        <dbReference type="SAM" id="Phobius"/>
    </source>
</evidence>
<keyword evidence="1" id="KW-0472">Membrane</keyword>
<gene>
    <name evidence="2" type="ORF">NEOCIP111885_02366</name>
</gene>
<protein>
    <recommendedName>
        <fullName evidence="4">YlaF family protein</fullName>
    </recommendedName>
</protein>
<evidence type="ECO:0008006" key="4">
    <source>
        <dbReference type="Google" id="ProtNLM"/>
    </source>
</evidence>
<reference evidence="2" key="1">
    <citation type="submission" date="2021-10" db="EMBL/GenBank/DDBJ databases">
        <authorList>
            <person name="Criscuolo A."/>
        </authorList>
    </citation>
    <scope>NUCLEOTIDE SEQUENCE</scope>
    <source>
        <strain evidence="2">CIP111885</strain>
    </source>
</reference>
<feature type="transmembrane region" description="Helical" evidence="1">
    <location>
        <begin position="31"/>
        <end position="49"/>
    </location>
</feature>
<sequence>MKQIKWPLFFIALLAAASIMGIGISIAERSWIGILACIVALVFVMGFGFKTKKKMREAGKL</sequence>
<proteinExistence type="predicted"/>
<evidence type="ECO:0000313" key="2">
    <source>
        <dbReference type="EMBL" id="CAG9608649.1"/>
    </source>
</evidence>
<organism evidence="2 3">
    <name type="scientific">Pseudoneobacillus rhizosphaerae</name>
    <dbReference type="NCBI Taxonomy" id="2880968"/>
    <lineage>
        <taxon>Bacteria</taxon>
        <taxon>Bacillati</taxon>
        <taxon>Bacillota</taxon>
        <taxon>Bacilli</taxon>
        <taxon>Bacillales</taxon>
        <taxon>Bacillaceae</taxon>
        <taxon>Pseudoneobacillus</taxon>
    </lineage>
</organism>
<dbReference type="InterPro" id="IPR035211">
    <property type="entry name" value="DUF5325"/>
</dbReference>